<dbReference type="InterPro" id="IPR001807">
    <property type="entry name" value="ClC"/>
</dbReference>
<evidence type="ECO:0000256" key="9">
    <source>
        <dbReference type="ARBA" id="ARBA00023303"/>
    </source>
</evidence>
<dbReference type="Proteomes" id="UP000324927">
    <property type="component" value="Unassembled WGS sequence"/>
</dbReference>
<feature type="transmembrane region" description="Helical" evidence="10">
    <location>
        <begin position="71"/>
        <end position="90"/>
    </location>
</feature>
<evidence type="ECO:0000256" key="3">
    <source>
        <dbReference type="ARBA" id="ARBA00022692"/>
    </source>
</evidence>
<dbReference type="InterPro" id="IPR050368">
    <property type="entry name" value="ClC-type_chloride_channel"/>
</dbReference>
<feature type="transmembrane region" description="Helical" evidence="10">
    <location>
        <begin position="243"/>
        <end position="267"/>
    </location>
</feature>
<gene>
    <name evidence="11" type="ORF">FZ942_11540</name>
</gene>
<dbReference type="GO" id="GO:0034707">
    <property type="term" value="C:chloride channel complex"/>
    <property type="evidence" value="ECO:0007669"/>
    <property type="project" value="UniProtKB-KW"/>
</dbReference>
<evidence type="ECO:0000256" key="10">
    <source>
        <dbReference type="SAM" id="Phobius"/>
    </source>
</evidence>
<keyword evidence="2" id="KW-0813">Transport</keyword>
<dbReference type="EMBL" id="VTTN01000003">
    <property type="protein sequence ID" value="KAA0596720.1"/>
    <property type="molecule type" value="Genomic_DNA"/>
</dbReference>
<evidence type="ECO:0000256" key="8">
    <source>
        <dbReference type="ARBA" id="ARBA00023214"/>
    </source>
</evidence>
<keyword evidence="5" id="KW-0406">Ion transport</keyword>
<evidence type="ECO:0000256" key="2">
    <source>
        <dbReference type="ARBA" id="ARBA00022448"/>
    </source>
</evidence>
<keyword evidence="4 10" id="KW-1133">Transmembrane helix</keyword>
<reference evidence="11 12" key="1">
    <citation type="submission" date="2019-08" db="EMBL/GenBank/DDBJ databases">
        <authorList>
            <person name="Grouzdev D."/>
            <person name="Tikhonova E."/>
            <person name="Kravchenko I."/>
        </authorList>
    </citation>
    <scope>NUCLEOTIDE SEQUENCE [LARGE SCALE GENOMIC DNA]</scope>
    <source>
        <strain evidence="11 12">59b</strain>
    </source>
</reference>
<name>A0A5A9GQS9_AZOLI</name>
<keyword evidence="12" id="KW-1185">Reference proteome</keyword>
<evidence type="ECO:0000313" key="11">
    <source>
        <dbReference type="EMBL" id="KAA0596720.1"/>
    </source>
</evidence>
<dbReference type="OrthoDB" id="9767361at2"/>
<feature type="transmembrane region" description="Helical" evidence="10">
    <location>
        <begin position="373"/>
        <end position="394"/>
    </location>
</feature>
<evidence type="ECO:0000256" key="1">
    <source>
        <dbReference type="ARBA" id="ARBA00004141"/>
    </source>
</evidence>
<sequence length="460" mass="47459">MPSANRPHHPLRHRLPNRLRIPRHVWMSPRNWRRRLLFWSGAGVVGLVAVLFARAADYAQQLFRLAEAASPWLPFLLTPLGLAFSAWVALRVVPGSQGSGIPQAIAARHVQDPAAKRRLLSPRIAVGKILLTLVGLACGASIGREGPTVQVGASIMLMAGSIAGLGREPGLILAGGAAGVAAAFNTPLAGIVFAIEEMARSFERRTSGLVLVAVVAAGLVAVALLGNYAYFGHTAASASWQDWKAVLATGLVGGLAGGGFSSLLLWLSRWIRCGLGGRLARHPVLIALGCGLALAVIGAATGGLTFGTGYEQARAVLDGVETLPWYYAPAKLLATALSGICGIPGGIFSPSLSVGAGIGSIVGGLLPDTSLEAVVLLSMVSYFAGVVQAPLTAVVIVTEMSASPDMLLPLMLSAALATTLSRLVCPHSVYHAMADTFLAVLRSDEAGKPAPSKAAAIPSP</sequence>
<evidence type="ECO:0000256" key="7">
    <source>
        <dbReference type="ARBA" id="ARBA00023173"/>
    </source>
</evidence>
<feature type="transmembrane region" description="Helical" evidence="10">
    <location>
        <begin position="347"/>
        <end position="366"/>
    </location>
</feature>
<evidence type="ECO:0000313" key="12">
    <source>
        <dbReference type="Proteomes" id="UP000324927"/>
    </source>
</evidence>
<protein>
    <submittedName>
        <fullName evidence="11">Chloride channel protein</fullName>
    </submittedName>
</protein>
<keyword evidence="3 10" id="KW-0812">Transmembrane</keyword>
<keyword evidence="9" id="KW-0407">Ion channel</keyword>
<dbReference type="PANTHER" id="PTHR43427">
    <property type="entry name" value="CHLORIDE CHANNEL PROTEIN CLC-E"/>
    <property type="match status" value="1"/>
</dbReference>
<evidence type="ECO:0000256" key="5">
    <source>
        <dbReference type="ARBA" id="ARBA00023065"/>
    </source>
</evidence>
<evidence type="ECO:0000256" key="6">
    <source>
        <dbReference type="ARBA" id="ARBA00023136"/>
    </source>
</evidence>
<keyword evidence="8" id="KW-0868">Chloride</keyword>
<dbReference type="InterPro" id="IPR014743">
    <property type="entry name" value="Cl-channel_core"/>
</dbReference>
<dbReference type="SUPFAM" id="SSF81340">
    <property type="entry name" value="Clc chloride channel"/>
    <property type="match status" value="1"/>
</dbReference>
<organism evidence="11 12">
    <name type="scientific">Azospirillum lipoferum</name>
    <dbReference type="NCBI Taxonomy" id="193"/>
    <lineage>
        <taxon>Bacteria</taxon>
        <taxon>Pseudomonadati</taxon>
        <taxon>Pseudomonadota</taxon>
        <taxon>Alphaproteobacteria</taxon>
        <taxon>Rhodospirillales</taxon>
        <taxon>Azospirillaceae</taxon>
        <taxon>Azospirillum</taxon>
    </lineage>
</organism>
<evidence type="ECO:0000256" key="4">
    <source>
        <dbReference type="ARBA" id="ARBA00022989"/>
    </source>
</evidence>
<feature type="transmembrane region" description="Helical" evidence="10">
    <location>
        <begin position="279"/>
        <end position="300"/>
    </location>
</feature>
<dbReference type="Pfam" id="PF00654">
    <property type="entry name" value="Voltage_CLC"/>
    <property type="match status" value="1"/>
</dbReference>
<feature type="transmembrane region" description="Helical" evidence="10">
    <location>
        <begin position="207"/>
        <end position="231"/>
    </location>
</feature>
<keyword evidence="7" id="KW-0869">Chloride channel</keyword>
<feature type="transmembrane region" description="Helical" evidence="10">
    <location>
        <begin position="406"/>
        <end position="425"/>
    </location>
</feature>
<dbReference type="PRINTS" id="PR00762">
    <property type="entry name" value="CLCHANNEL"/>
</dbReference>
<proteinExistence type="predicted"/>
<accession>A0A5A9GQS9</accession>
<comment type="caution">
    <text evidence="11">The sequence shown here is derived from an EMBL/GenBank/DDBJ whole genome shotgun (WGS) entry which is preliminary data.</text>
</comment>
<dbReference type="PANTHER" id="PTHR43427:SF6">
    <property type="entry name" value="CHLORIDE CHANNEL PROTEIN CLC-E"/>
    <property type="match status" value="1"/>
</dbReference>
<dbReference type="AlphaFoldDB" id="A0A5A9GQS9"/>
<dbReference type="RefSeq" id="WP_149231223.1">
    <property type="nucleotide sequence ID" value="NZ_JALJXJ010000004.1"/>
</dbReference>
<dbReference type="CDD" id="cd01034">
    <property type="entry name" value="EriC_like"/>
    <property type="match status" value="1"/>
</dbReference>
<dbReference type="GO" id="GO:0005254">
    <property type="term" value="F:chloride channel activity"/>
    <property type="evidence" value="ECO:0007669"/>
    <property type="project" value="UniProtKB-KW"/>
</dbReference>
<feature type="transmembrane region" description="Helical" evidence="10">
    <location>
        <begin position="171"/>
        <end position="195"/>
    </location>
</feature>
<comment type="subcellular location">
    <subcellularLocation>
        <location evidence="1">Membrane</location>
        <topology evidence="1">Multi-pass membrane protein</topology>
    </subcellularLocation>
</comment>
<keyword evidence="6 10" id="KW-0472">Membrane</keyword>
<dbReference type="Gene3D" id="1.10.3080.10">
    <property type="entry name" value="Clc chloride channel"/>
    <property type="match status" value="1"/>
</dbReference>
<feature type="transmembrane region" description="Helical" evidence="10">
    <location>
        <begin position="125"/>
        <end position="143"/>
    </location>
</feature>